<protein>
    <submittedName>
        <fullName evidence="2">Uncharacterized protein</fullName>
    </submittedName>
</protein>
<evidence type="ECO:0000256" key="1">
    <source>
        <dbReference type="SAM" id="Phobius"/>
    </source>
</evidence>
<dbReference type="EMBL" id="CP041186">
    <property type="protein sequence ID" value="QDG52125.1"/>
    <property type="molecule type" value="Genomic_DNA"/>
</dbReference>
<keyword evidence="1" id="KW-1133">Transmembrane helix</keyword>
<name>A0A4Y6PWK4_PERCE</name>
<dbReference type="AlphaFoldDB" id="A0A4Y6PWK4"/>
<feature type="transmembrane region" description="Helical" evidence="1">
    <location>
        <begin position="97"/>
        <end position="116"/>
    </location>
</feature>
<gene>
    <name evidence="2" type="ORF">FIV42_15655</name>
</gene>
<feature type="transmembrane region" description="Helical" evidence="1">
    <location>
        <begin position="57"/>
        <end position="76"/>
    </location>
</feature>
<evidence type="ECO:0000313" key="3">
    <source>
        <dbReference type="Proteomes" id="UP000315995"/>
    </source>
</evidence>
<feature type="transmembrane region" description="Helical" evidence="1">
    <location>
        <begin position="30"/>
        <end position="51"/>
    </location>
</feature>
<accession>A0A4Y6PWK4</accession>
<proteinExistence type="predicted"/>
<organism evidence="2 3">
    <name type="scientific">Persicimonas caeni</name>
    <dbReference type="NCBI Taxonomy" id="2292766"/>
    <lineage>
        <taxon>Bacteria</taxon>
        <taxon>Deltaproteobacteria</taxon>
        <taxon>Bradymonadales</taxon>
        <taxon>Bradymonadaceae</taxon>
        <taxon>Persicimonas</taxon>
    </lineage>
</organism>
<keyword evidence="1" id="KW-0812">Transmembrane</keyword>
<keyword evidence="1" id="KW-0472">Membrane</keyword>
<dbReference type="RefSeq" id="WP_141198602.1">
    <property type="nucleotide sequence ID" value="NZ_CP041186.1"/>
</dbReference>
<reference evidence="2 3" key="1">
    <citation type="submission" date="2019-06" db="EMBL/GenBank/DDBJ databases">
        <title>Persicimonas caeni gen. nov., sp. nov., a predatory bacterium isolated from solar saltern.</title>
        <authorList>
            <person name="Wang S."/>
        </authorList>
    </citation>
    <scope>NUCLEOTIDE SEQUENCE [LARGE SCALE GENOMIC DNA]</scope>
    <source>
        <strain evidence="2 3">YN101</strain>
    </source>
</reference>
<dbReference type="Proteomes" id="UP000315995">
    <property type="component" value="Chromosome"/>
</dbReference>
<accession>A0A5B8Y861</accession>
<evidence type="ECO:0000313" key="2">
    <source>
        <dbReference type="EMBL" id="QDG52125.1"/>
    </source>
</evidence>
<keyword evidence="3" id="KW-1185">Reference proteome</keyword>
<sequence>MTEDTSMRIVHHSCAIDFQGEPAAGLSKPYTTVLSGTILVCGLLVVAGLFVGDVEPLAFLAPTVSFTFVAAVLAFETREGFLEQTAQGSDLLLSKKVLLSVLAALVFLAASVSLAVS</sequence>